<dbReference type="Gene3D" id="3.90.226.10">
    <property type="entry name" value="2-enoyl-CoA Hydratase, Chain A, domain 1"/>
    <property type="match status" value="1"/>
</dbReference>
<keyword evidence="7" id="KW-0067">ATP-binding</keyword>
<comment type="pathway">
    <text evidence="1">Lipid metabolism; malonyl-CoA biosynthesis; malonyl-CoA from acetyl-CoA: step 1/1.</text>
</comment>
<dbReference type="UniPathway" id="UPA00655">
    <property type="reaction ID" value="UER00711"/>
</dbReference>
<feature type="domain" description="CoA carboxyltransferase C-terminal" evidence="11">
    <location>
        <begin position="31"/>
        <end position="286"/>
    </location>
</feature>
<name>A0A485M3G2_9ZZZZ</name>
<evidence type="ECO:0000256" key="7">
    <source>
        <dbReference type="ARBA" id="ARBA00022840"/>
    </source>
</evidence>
<dbReference type="GO" id="GO:2001295">
    <property type="term" value="P:malonyl-CoA biosynthetic process"/>
    <property type="evidence" value="ECO:0007669"/>
    <property type="project" value="UniProtKB-UniPathway"/>
</dbReference>
<dbReference type="SUPFAM" id="SSF52096">
    <property type="entry name" value="ClpP/crotonase"/>
    <property type="match status" value="1"/>
</dbReference>
<evidence type="ECO:0000256" key="4">
    <source>
        <dbReference type="ARBA" id="ARBA00022679"/>
    </source>
</evidence>
<dbReference type="GO" id="GO:0003989">
    <property type="term" value="F:acetyl-CoA carboxylase activity"/>
    <property type="evidence" value="ECO:0007669"/>
    <property type="project" value="InterPro"/>
</dbReference>
<dbReference type="PANTHER" id="PTHR42853">
    <property type="entry name" value="ACETYL-COENZYME A CARBOXYLASE CARBOXYL TRANSFERASE SUBUNIT ALPHA"/>
    <property type="match status" value="1"/>
</dbReference>
<dbReference type="GO" id="GO:0016743">
    <property type="term" value="F:carboxyl- or carbamoyltransferase activity"/>
    <property type="evidence" value="ECO:0007669"/>
    <property type="project" value="InterPro"/>
</dbReference>
<keyword evidence="8" id="KW-0443">Lipid metabolism</keyword>
<dbReference type="GO" id="GO:0006633">
    <property type="term" value="P:fatty acid biosynthetic process"/>
    <property type="evidence" value="ECO:0007669"/>
    <property type="project" value="UniProtKB-KW"/>
</dbReference>
<evidence type="ECO:0000256" key="6">
    <source>
        <dbReference type="ARBA" id="ARBA00022832"/>
    </source>
</evidence>
<keyword evidence="5" id="KW-0547">Nucleotide-binding</keyword>
<dbReference type="GO" id="GO:0005524">
    <property type="term" value="F:ATP binding"/>
    <property type="evidence" value="ECO:0007669"/>
    <property type="project" value="UniProtKB-KW"/>
</dbReference>
<keyword evidence="3" id="KW-0444">Lipid biosynthesis</keyword>
<dbReference type="InterPro" id="IPR001095">
    <property type="entry name" value="Acetyl_CoA_COase_a_su"/>
</dbReference>
<evidence type="ECO:0000256" key="10">
    <source>
        <dbReference type="ARBA" id="ARBA00049152"/>
    </source>
</evidence>
<dbReference type="AlphaFoldDB" id="A0A485M3G2"/>
<keyword evidence="4 12" id="KW-0808">Transferase</keyword>
<evidence type="ECO:0000256" key="1">
    <source>
        <dbReference type="ARBA" id="ARBA00004956"/>
    </source>
</evidence>
<gene>
    <name evidence="12" type="primary">accA</name>
    <name evidence="12" type="ORF">SCFA_660068</name>
</gene>
<dbReference type="Pfam" id="PF03255">
    <property type="entry name" value="ACCA"/>
    <property type="match status" value="1"/>
</dbReference>
<evidence type="ECO:0000256" key="2">
    <source>
        <dbReference type="ARBA" id="ARBA00011883"/>
    </source>
</evidence>
<keyword evidence="12" id="KW-0436">Ligase</keyword>
<dbReference type="PRINTS" id="PR01069">
    <property type="entry name" value="ACCCTRFRASEA"/>
</dbReference>
<dbReference type="PANTHER" id="PTHR42853:SF3">
    <property type="entry name" value="ACETYL-COENZYME A CARBOXYLASE CARBOXYL TRANSFERASE SUBUNIT ALPHA, CHLOROPLASTIC"/>
    <property type="match status" value="1"/>
</dbReference>
<evidence type="ECO:0000256" key="5">
    <source>
        <dbReference type="ARBA" id="ARBA00022741"/>
    </source>
</evidence>
<evidence type="ECO:0000256" key="9">
    <source>
        <dbReference type="ARBA" id="ARBA00023160"/>
    </source>
</evidence>
<keyword evidence="6" id="KW-0276">Fatty acid metabolism</keyword>
<keyword evidence="9" id="KW-0275">Fatty acid biosynthesis</keyword>
<dbReference type="EC" id="2.1.3.15" evidence="2"/>
<organism evidence="12">
    <name type="scientific">anaerobic digester metagenome</name>
    <dbReference type="NCBI Taxonomy" id="1263854"/>
    <lineage>
        <taxon>unclassified sequences</taxon>
        <taxon>metagenomes</taxon>
        <taxon>ecological metagenomes</taxon>
    </lineage>
</organism>
<evidence type="ECO:0000256" key="3">
    <source>
        <dbReference type="ARBA" id="ARBA00022516"/>
    </source>
</evidence>
<sequence>MRSKDRFHEIDSALKELQESITRIEGMDTGELARKVSMFREEIYAGISRWSSIELARHSGRPVLDDYLSGIFRDFTELRGDRIGEDDAAIKGGLAFLDDVPVVVVGHKKRSSRGKDHARYRYGMASPSGHHKAIRLMKLAEKFGRPLITFVDTPGAYPAPETEYRGQAFSIAQCISTLASLKTPVIVCIIGEAGSGGALALGFGDRIIMLENAFYSAISPEAFSSILYGDDSNKEQAADALKGSGRDLASEGIVDHLIKEPVGGAQNDPAAVVEATGQVLRRCVSELLQMDREEIMQQRAAVIERLLPSKG</sequence>
<dbReference type="PROSITE" id="PS50989">
    <property type="entry name" value="COA_CT_CTER"/>
    <property type="match status" value="1"/>
</dbReference>
<proteinExistence type="predicted"/>
<dbReference type="GO" id="GO:0009317">
    <property type="term" value="C:acetyl-CoA carboxylase complex"/>
    <property type="evidence" value="ECO:0007669"/>
    <property type="project" value="InterPro"/>
</dbReference>
<reference evidence="12" key="1">
    <citation type="submission" date="2019-03" db="EMBL/GenBank/DDBJ databases">
        <authorList>
            <person name="Hao L."/>
        </authorList>
    </citation>
    <scope>NUCLEOTIDE SEQUENCE</scope>
</reference>
<evidence type="ECO:0000259" key="11">
    <source>
        <dbReference type="PROSITE" id="PS50989"/>
    </source>
</evidence>
<dbReference type="EMBL" id="CAADRM010000132">
    <property type="protein sequence ID" value="VFU17435.1"/>
    <property type="molecule type" value="Genomic_DNA"/>
</dbReference>
<accession>A0A485M3G2</accession>
<comment type="catalytic activity">
    <reaction evidence="10">
        <text>N(6)-carboxybiotinyl-L-lysyl-[protein] + acetyl-CoA = N(6)-biotinyl-L-lysyl-[protein] + malonyl-CoA</text>
        <dbReference type="Rhea" id="RHEA:54728"/>
        <dbReference type="Rhea" id="RHEA-COMP:10505"/>
        <dbReference type="Rhea" id="RHEA-COMP:10506"/>
        <dbReference type="ChEBI" id="CHEBI:57288"/>
        <dbReference type="ChEBI" id="CHEBI:57384"/>
        <dbReference type="ChEBI" id="CHEBI:83144"/>
        <dbReference type="ChEBI" id="CHEBI:83145"/>
        <dbReference type="EC" id="2.1.3.15"/>
    </reaction>
</comment>
<evidence type="ECO:0000313" key="12">
    <source>
        <dbReference type="EMBL" id="VFU17435.1"/>
    </source>
</evidence>
<dbReference type="InterPro" id="IPR029045">
    <property type="entry name" value="ClpP/crotonase-like_dom_sf"/>
</dbReference>
<evidence type="ECO:0000256" key="8">
    <source>
        <dbReference type="ARBA" id="ARBA00023098"/>
    </source>
</evidence>
<dbReference type="InterPro" id="IPR011763">
    <property type="entry name" value="COA_CT_C"/>
</dbReference>
<protein>
    <recommendedName>
        <fullName evidence="2">acetyl-CoA carboxytransferase</fullName>
        <ecNumber evidence="2">2.1.3.15</ecNumber>
    </recommendedName>
</protein>